<dbReference type="InterPro" id="IPR007507">
    <property type="entry name" value="Glycos_transf_N"/>
</dbReference>
<feature type="active site" description="Proton acceptor" evidence="7">
    <location>
        <position position="70"/>
    </location>
</feature>
<feature type="site" description="Transition state stabilizer" evidence="8">
    <location>
        <position position="141"/>
    </location>
</feature>
<dbReference type="STRING" id="1298851.TST_1360"/>
<dbReference type="InterPro" id="IPR038107">
    <property type="entry name" value="Glycos_transf_N_sf"/>
</dbReference>
<dbReference type="SUPFAM" id="SSF53756">
    <property type="entry name" value="UDP-Glycosyltransferase/glycogen phosphorylase"/>
    <property type="match status" value="1"/>
</dbReference>
<dbReference type="UniPathway" id="UPA00958"/>
<comment type="function">
    <text evidence="9">Involved in lipopolysaccharide (LPS) biosynthesis. Catalyzes the transfer of 3-deoxy-D-manno-octulosonate (Kdo) residue(s) from CMP-Kdo to lipid IV(A), the tetraacyldisaccharide-1,4'-bisphosphate precursor of lipid A.</text>
</comment>
<comment type="catalytic activity">
    <reaction evidence="6 9">
        <text>lipid IVA (E. coli) + CMP-3-deoxy-beta-D-manno-octulosonate = alpha-Kdo-(2-&gt;6)-lipid IVA (E. coli) + CMP + H(+)</text>
        <dbReference type="Rhea" id="RHEA:28066"/>
        <dbReference type="ChEBI" id="CHEBI:15378"/>
        <dbReference type="ChEBI" id="CHEBI:58603"/>
        <dbReference type="ChEBI" id="CHEBI:60364"/>
        <dbReference type="ChEBI" id="CHEBI:60377"/>
        <dbReference type="ChEBI" id="CHEBI:85987"/>
        <dbReference type="EC" id="2.4.99.12"/>
    </reaction>
</comment>
<evidence type="ECO:0000313" key="11">
    <source>
        <dbReference type="EMBL" id="BAT72147.1"/>
    </source>
</evidence>
<evidence type="ECO:0000259" key="10">
    <source>
        <dbReference type="Pfam" id="PF04413"/>
    </source>
</evidence>
<dbReference type="GO" id="GO:0005886">
    <property type="term" value="C:plasma membrane"/>
    <property type="evidence" value="ECO:0007669"/>
    <property type="project" value="UniProtKB-SubCell"/>
</dbReference>
<keyword evidence="9" id="KW-1003">Cell membrane</keyword>
<dbReference type="PANTHER" id="PTHR42755:SF1">
    <property type="entry name" value="3-DEOXY-D-MANNO-OCTULOSONIC ACID TRANSFERASE, MITOCHONDRIAL-RELATED"/>
    <property type="match status" value="1"/>
</dbReference>
<keyword evidence="9" id="KW-0472">Membrane</keyword>
<dbReference type="Pfam" id="PF04413">
    <property type="entry name" value="Glycos_transf_N"/>
    <property type="match status" value="1"/>
</dbReference>
<evidence type="ECO:0000256" key="8">
    <source>
        <dbReference type="PIRSR" id="PIRSR639901-2"/>
    </source>
</evidence>
<sequence>MPRRLMEKGVLWLYNVAYPVAGLVLSPYLVYKLSSQYKYRAGLGQKLGLELPNRILSKKRVWFHAVSVGETQAVAPFVTFFKKRYADVGVYFSTTTYTGMDVAKKSLNAVVDEFFYFPFDFYPVVRKVLERISPNAIVIVETEIWPTLLYLSHDKDIPVFMINGRISDSSFKGYMRVAPFLRPFLQKYRRFYMRSKEDASRIVLIGAPQEKVVVTGNIKFYSVYERAKHVDAEEWRAKLGKKEDDYLWVCGSTHAEEEFFVLDAYRKLSGEGIRIKLCIAPRHPERFDEVASILSSMDYDFGRRSRGDKLDQYDILLLDTVGELFSVYSIADVVFIGGSLVPVGGHNPLESLVFGKPTAMGPHYFNFEDVVQEMENYINIIHDAHELATFVKRVIEGTHTLDIDSVKSTFEKSYYSVELITEGIGKAL</sequence>
<evidence type="ECO:0000256" key="6">
    <source>
        <dbReference type="ARBA" id="ARBA00049183"/>
    </source>
</evidence>
<keyword evidence="9" id="KW-0812">Transmembrane</keyword>
<dbReference type="OrthoDB" id="9789797at2"/>
<proteinExistence type="inferred from homology"/>
<dbReference type="EMBL" id="AP013035">
    <property type="protein sequence ID" value="BAT72147.1"/>
    <property type="molecule type" value="Genomic_DNA"/>
</dbReference>
<dbReference type="PANTHER" id="PTHR42755">
    <property type="entry name" value="3-DEOXY-MANNO-OCTULOSONATE CYTIDYLYLTRANSFERASE"/>
    <property type="match status" value="1"/>
</dbReference>
<keyword evidence="11" id="KW-0328">Glycosyltransferase</keyword>
<organism evidence="11 12">
    <name type="scientific">Thermosulfidibacter takaii (strain DSM 17441 / JCM 13301 / NBRC 103674 / ABI70S6)</name>
    <dbReference type="NCBI Taxonomy" id="1298851"/>
    <lineage>
        <taxon>Bacteria</taxon>
        <taxon>Pseudomonadati</taxon>
        <taxon>Thermosulfidibacterota</taxon>
        <taxon>Thermosulfidibacteria</taxon>
        <taxon>Thermosulfidibacterales</taxon>
        <taxon>Thermosulfidibacteraceae</taxon>
    </lineage>
</organism>
<evidence type="ECO:0000256" key="5">
    <source>
        <dbReference type="ARBA" id="ARBA00031445"/>
    </source>
</evidence>
<dbReference type="GO" id="GO:0043842">
    <property type="term" value="F:Kdo transferase activity"/>
    <property type="evidence" value="ECO:0007669"/>
    <property type="project" value="UniProtKB-EC"/>
</dbReference>
<dbReference type="EC" id="2.4.99.12" evidence="2 9"/>
<evidence type="ECO:0000256" key="9">
    <source>
        <dbReference type="RuleBase" id="RU365103"/>
    </source>
</evidence>
<dbReference type="GO" id="GO:0009245">
    <property type="term" value="P:lipid A biosynthetic process"/>
    <property type="evidence" value="ECO:0007669"/>
    <property type="project" value="TreeGrafter"/>
</dbReference>
<comment type="pathway">
    <text evidence="1 9">Bacterial outer membrane biogenesis; LPS core biosynthesis.</text>
</comment>
<evidence type="ECO:0000313" key="12">
    <source>
        <dbReference type="Proteomes" id="UP000063234"/>
    </source>
</evidence>
<dbReference type="Gene3D" id="3.40.50.2000">
    <property type="entry name" value="Glycogen Phosphorylase B"/>
    <property type="match status" value="1"/>
</dbReference>
<evidence type="ECO:0000256" key="1">
    <source>
        <dbReference type="ARBA" id="ARBA00004713"/>
    </source>
</evidence>
<keyword evidence="9" id="KW-1133">Transmembrane helix</keyword>
<keyword evidence="9" id="KW-0448">Lipopolysaccharide biosynthesis</keyword>
<feature type="transmembrane region" description="Helical" evidence="9">
    <location>
        <begin position="12"/>
        <end position="31"/>
    </location>
</feature>
<dbReference type="InterPro" id="IPR039901">
    <property type="entry name" value="Kdotransferase"/>
</dbReference>
<reference evidence="12" key="1">
    <citation type="journal article" date="2018" name="Science">
        <title>A primordial and reversible TCA cycle in a facultatively chemolithoautotrophic thermophile.</title>
        <authorList>
            <person name="Nunoura T."/>
            <person name="Chikaraishi Y."/>
            <person name="Izaki R."/>
            <person name="Suwa T."/>
            <person name="Sato T."/>
            <person name="Harada T."/>
            <person name="Mori K."/>
            <person name="Kato Y."/>
            <person name="Miyazaki M."/>
            <person name="Shimamura S."/>
            <person name="Yanagawa K."/>
            <person name="Shuto A."/>
            <person name="Ohkouchi N."/>
            <person name="Fujita N."/>
            <person name="Takaki Y."/>
            <person name="Atomi H."/>
            <person name="Takai K."/>
        </authorList>
    </citation>
    <scope>NUCLEOTIDE SEQUENCE [LARGE SCALE GENOMIC DNA]</scope>
    <source>
        <strain evidence="12">DSM 17441 / JCM 13301 / NBRC 103674 / ABI70S6</strain>
    </source>
</reference>
<dbReference type="Proteomes" id="UP000063234">
    <property type="component" value="Chromosome"/>
</dbReference>
<protein>
    <recommendedName>
        <fullName evidence="3 9">3-deoxy-D-manno-octulosonic acid transferase</fullName>
        <shortName evidence="9">Kdo transferase</shortName>
        <ecNumber evidence="2 9">2.4.99.12</ecNumber>
    </recommendedName>
    <alternativeName>
        <fullName evidence="5 9">Lipid IV(A) 3-deoxy-D-manno-octulosonic acid transferase</fullName>
    </alternativeName>
</protein>
<dbReference type="AlphaFoldDB" id="A0A0S3QV14"/>
<accession>A0A0S3QV14</accession>
<evidence type="ECO:0000256" key="2">
    <source>
        <dbReference type="ARBA" id="ARBA00012621"/>
    </source>
</evidence>
<keyword evidence="12" id="KW-1185">Reference proteome</keyword>
<gene>
    <name evidence="11" type="primary">kdtA</name>
    <name evidence="11" type="ORF">TST_1360</name>
</gene>
<keyword evidence="4 9" id="KW-0808">Transferase</keyword>
<feature type="site" description="Transition state stabilizer" evidence="8">
    <location>
        <position position="219"/>
    </location>
</feature>
<comment type="similarity">
    <text evidence="9">Belongs to the glycosyltransferase group 1 family.</text>
</comment>
<evidence type="ECO:0000256" key="4">
    <source>
        <dbReference type="ARBA" id="ARBA00022679"/>
    </source>
</evidence>
<feature type="domain" description="3-deoxy-D-manno-octulosonic-acid transferase N-terminal" evidence="10">
    <location>
        <begin position="52"/>
        <end position="220"/>
    </location>
</feature>
<dbReference type="KEGG" id="ttk:TST_1360"/>
<dbReference type="GO" id="GO:0009244">
    <property type="term" value="P:lipopolysaccharide core region biosynthetic process"/>
    <property type="evidence" value="ECO:0007669"/>
    <property type="project" value="UniProtKB-UniRule"/>
</dbReference>
<name>A0A0S3QV14_THET7</name>
<comment type="subcellular location">
    <subcellularLocation>
        <location evidence="9">Cell membrane</location>
    </subcellularLocation>
</comment>
<evidence type="ECO:0000256" key="7">
    <source>
        <dbReference type="PIRSR" id="PIRSR639901-1"/>
    </source>
</evidence>
<dbReference type="Gene3D" id="3.40.50.11720">
    <property type="entry name" value="3-Deoxy-D-manno-octulosonic-acid transferase, N-terminal domain"/>
    <property type="match status" value="1"/>
</dbReference>
<evidence type="ECO:0000256" key="3">
    <source>
        <dbReference type="ARBA" id="ARBA00019077"/>
    </source>
</evidence>
<dbReference type="RefSeq" id="WP_083498630.1">
    <property type="nucleotide sequence ID" value="NZ_AP013035.1"/>
</dbReference>